<dbReference type="GO" id="GO:0005886">
    <property type="term" value="C:plasma membrane"/>
    <property type="evidence" value="ECO:0007669"/>
    <property type="project" value="UniProtKB-ARBA"/>
</dbReference>
<protein>
    <submittedName>
        <fullName evidence="14">Interleukin 12 receptor, beta 2a</fullName>
    </submittedName>
</protein>
<dbReference type="GeneTree" id="ENSGT00940000155776"/>
<evidence type="ECO:0000256" key="2">
    <source>
        <dbReference type="ARBA" id="ARBA00008921"/>
    </source>
</evidence>
<evidence type="ECO:0000256" key="7">
    <source>
        <dbReference type="ARBA" id="ARBA00023136"/>
    </source>
</evidence>
<dbReference type="PANTHER" id="PTHR48423">
    <property type="entry name" value="INTERLEUKIN-27 RECEPTOR SUBUNIT ALPHA"/>
    <property type="match status" value="1"/>
</dbReference>
<dbReference type="STRING" id="80966.ENSAPOP00000031947"/>
<evidence type="ECO:0000256" key="10">
    <source>
        <dbReference type="SAM" id="MobiDB-lite"/>
    </source>
</evidence>
<evidence type="ECO:0000256" key="4">
    <source>
        <dbReference type="ARBA" id="ARBA00022729"/>
    </source>
</evidence>
<dbReference type="SMART" id="SM00060">
    <property type="entry name" value="FN3"/>
    <property type="match status" value="4"/>
</dbReference>
<keyword evidence="3 11" id="KW-0812">Transmembrane</keyword>
<evidence type="ECO:0000256" key="11">
    <source>
        <dbReference type="SAM" id="Phobius"/>
    </source>
</evidence>
<feature type="transmembrane region" description="Helical" evidence="11">
    <location>
        <begin position="593"/>
        <end position="612"/>
    </location>
</feature>
<dbReference type="SUPFAM" id="SSF49265">
    <property type="entry name" value="Fibronectin type III"/>
    <property type="match status" value="3"/>
</dbReference>
<dbReference type="InterPro" id="IPR013783">
    <property type="entry name" value="Ig-like_fold"/>
</dbReference>
<dbReference type="FunCoup" id="A0A3Q1GX05">
    <property type="interactions" value="791"/>
</dbReference>
<feature type="chain" id="PRO_5018705178" evidence="12">
    <location>
        <begin position="19"/>
        <end position="802"/>
    </location>
</feature>
<dbReference type="Pfam" id="PF00041">
    <property type="entry name" value="fn3"/>
    <property type="match status" value="1"/>
</dbReference>
<feature type="domain" description="Fibronectin type-III" evidence="13">
    <location>
        <begin position="215"/>
        <end position="307"/>
    </location>
</feature>
<dbReference type="PANTHER" id="PTHR48423:SF2">
    <property type="entry name" value="INTERLEUKIN-12 RECEPTOR SUBUNIT BETA-2"/>
    <property type="match status" value="1"/>
</dbReference>
<evidence type="ECO:0000259" key="13">
    <source>
        <dbReference type="PROSITE" id="PS50853"/>
    </source>
</evidence>
<dbReference type="AlphaFoldDB" id="A0A3Q1GX05"/>
<keyword evidence="8" id="KW-0675">Receptor</keyword>
<organism evidence="14 15">
    <name type="scientific">Acanthochromis polyacanthus</name>
    <name type="common">spiny chromis</name>
    <dbReference type="NCBI Taxonomy" id="80966"/>
    <lineage>
        <taxon>Eukaryota</taxon>
        <taxon>Metazoa</taxon>
        <taxon>Chordata</taxon>
        <taxon>Craniata</taxon>
        <taxon>Vertebrata</taxon>
        <taxon>Euteleostomi</taxon>
        <taxon>Actinopterygii</taxon>
        <taxon>Neopterygii</taxon>
        <taxon>Teleostei</taxon>
        <taxon>Neoteleostei</taxon>
        <taxon>Acanthomorphata</taxon>
        <taxon>Ovalentaria</taxon>
        <taxon>Pomacentridae</taxon>
        <taxon>Acanthochromis</taxon>
    </lineage>
</organism>
<reference evidence="14" key="2">
    <citation type="submission" date="2025-09" db="UniProtKB">
        <authorList>
            <consortium name="Ensembl"/>
        </authorList>
    </citation>
    <scope>IDENTIFICATION</scope>
</reference>
<dbReference type="InterPro" id="IPR036116">
    <property type="entry name" value="FN3_sf"/>
</dbReference>
<accession>A0A3Q1GX05</accession>
<feature type="domain" description="Fibronectin type-III" evidence="13">
    <location>
        <begin position="401"/>
        <end position="494"/>
    </location>
</feature>
<evidence type="ECO:0000313" key="15">
    <source>
        <dbReference type="Proteomes" id="UP000257200"/>
    </source>
</evidence>
<evidence type="ECO:0000256" key="1">
    <source>
        <dbReference type="ARBA" id="ARBA00004479"/>
    </source>
</evidence>
<dbReference type="CDD" id="cd00063">
    <property type="entry name" value="FN3"/>
    <property type="match status" value="1"/>
</dbReference>
<keyword evidence="7 11" id="KW-0472">Membrane</keyword>
<feature type="signal peptide" evidence="12">
    <location>
        <begin position="1"/>
        <end position="18"/>
    </location>
</feature>
<name>A0A3Q1GX05_9TELE</name>
<evidence type="ECO:0000256" key="6">
    <source>
        <dbReference type="ARBA" id="ARBA00022989"/>
    </source>
</evidence>
<comment type="subcellular location">
    <subcellularLocation>
        <location evidence="1">Membrane</location>
        <topology evidence="1">Single-pass type I membrane protein</topology>
    </subcellularLocation>
</comment>
<feature type="region of interest" description="Disordered" evidence="10">
    <location>
        <begin position="687"/>
        <end position="706"/>
    </location>
</feature>
<evidence type="ECO:0000256" key="5">
    <source>
        <dbReference type="ARBA" id="ARBA00022737"/>
    </source>
</evidence>
<feature type="region of interest" description="Disordered" evidence="10">
    <location>
        <begin position="648"/>
        <end position="670"/>
    </location>
</feature>
<keyword evidence="4 12" id="KW-0732">Signal</keyword>
<keyword evidence="6 11" id="KW-1133">Transmembrane helix</keyword>
<evidence type="ECO:0000256" key="8">
    <source>
        <dbReference type="ARBA" id="ARBA00023170"/>
    </source>
</evidence>
<feature type="compositionally biased region" description="Polar residues" evidence="10">
    <location>
        <begin position="655"/>
        <end position="664"/>
    </location>
</feature>
<dbReference type="Proteomes" id="UP000257200">
    <property type="component" value="Unplaced"/>
</dbReference>
<keyword evidence="9" id="KW-0325">Glycoprotein</keyword>
<feature type="domain" description="Fibronectin type-III" evidence="13">
    <location>
        <begin position="496"/>
        <end position="590"/>
    </location>
</feature>
<sequence length="802" mass="88949">MATMFLSWSVFIAVTVLAAQLCIGEKSCHIKSTAGSVVQLGSSFTVYCTFNCKCKGSMYCDDPTTLQTHKDVNSTTISVDVVNITKSRTYSCRCECFSQLDPCGLDILAGYPPDLPKNFKCTYEVQKNESGVLVCTWNRGWDTYLGTRSKLRVRTVTGNHTDGPHSVSSTGTESLSASFALSRSVQLISVWVEVNNSLGFVKSSISNYSLSDIAMPLAPGLYLQECLSRKCLIEVKEPVETQHVQIQYTADQQTWTSSLNSVVQMNSSWSVSSLEPYRLYYFRARSKFSTGIWSEWSANISSWTQEEAPAEELDVWFTEPESDSTSTTVYWKEPNMSVSRGKIIGYKVGVGRPNLRAYNISADARSFSVPSCADCEVTVWARNSKGLSPPARVTTRRTKVKPTADVSVSTGNYSITISWRKAETAPLPAGYVVEWYPEGRQLQELRWVKLDKNENQTVISGIKAFECYEAAVYVFYNENSVSQTRFKGVATLESAPAAGPVVKDKVEGNEVKITWTELHWSQRRGCISTYSIYLEDSSGHRKTYSVASQERTYTIKGLSPGLYSVSMSASTSTGEGPTGEKVKFFIDQEAHSSLLLVCGILSVIVLFLVCLCQSSAVKQRFFEFFQCFMLDVVPDPANSKWAKEYTQDKDKMSLMPQQSNSSASTEEEEPILVDVEELPKQSSAVSMQTNVSSPLPPQTDLNPGTDPATLLYPLTTYIKSFSHDSDSSDQTQTSLDTNSTVDYISSHGPGNLGEEDEEEEEEEFADMNFFPSHNIFLDSLEFGGKLTLDAVKIDCSDFFQSA</sequence>
<evidence type="ECO:0000256" key="9">
    <source>
        <dbReference type="ARBA" id="ARBA00023180"/>
    </source>
</evidence>
<keyword evidence="15" id="KW-1185">Reference proteome</keyword>
<dbReference type="InterPro" id="IPR003961">
    <property type="entry name" value="FN3_dom"/>
</dbReference>
<dbReference type="PROSITE" id="PS50853">
    <property type="entry name" value="FN3"/>
    <property type="match status" value="3"/>
</dbReference>
<dbReference type="InterPro" id="IPR052672">
    <property type="entry name" value="Type1_Cytokine_Rcpt_Type2"/>
</dbReference>
<dbReference type="Gene3D" id="2.60.40.10">
    <property type="entry name" value="Immunoglobulins"/>
    <property type="match status" value="5"/>
</dbReference>
<reference evidence="14" key="1">
    <citation type="submission" date="2025-08" db="UniProtKB">
        <authorList>
            <consortium name="Ensembl"/>
        </authorList>
    </citation>
    <scope>IDENTIFICATION</scope>
</reference>
<dbReference type="Ensembl" id="ENSAPOT00000025366.1">
    <property type="protein sequence ID" value="ENSAPOP00000031947.1"/>
    <property type="gene ID" value="ENSAPOG00000001101.1"/>
</dbReference>
<evidence type="ECO:0000256" key="3">
    <source>
        <dbReference type="ARBA" id="ARBA00022692"/>
    </source>
</evidence>
<dbReference type="InParanoid" id="A0A3Q1GX05"/>
<keyword evidence="5" id="KW-0677">Repeat</keyword>
<evidence type="ECO:0000313" key="14">
    <source>
        <dbReference type="Ensembl" id="ENSAPOP00000031947.1"/>
    </source>
</evidence>
<comment type="similarity">
    <text evidence="2">Belongs to the type I cytokine receptor family. Type 2 subfamily.</text>
</comment>
<evidence type="ECO:0000256" key="12">
    <source>
        <dbReference type="SAM" id="SignalP"/>
    </source>
</evidence>
<proteinExistence type="inferred from homology"/>